<evidence type="ECO:0000259" key="1">
    <source>
        <dbReference type="Pfam" id="PF06605"/>
    </source>
</evidence>
<evidence type="ECO:0000313" key="2">
    <source>
        <dbReference type="EMBL" id="KXL53368.1"/>
    </source>
</evidence>
<dbReference type="OrthoDB" id="4387735at2"/>
<dbReference type="EMBL" id="LRVM01000003">
    <property type="protein sequence ID" value="KXL53368.1"/>
    <property type="molecule type" value="Genomic_DNA"/>
</dbReference>
<dbReference type="AlphaFoldDB" id="A0A136WFN7"/>
<feature type="domain" description="Tail spike" evidence="1">
    <location>
        <begin position="89"/>
        <end position="339"/>
    </location>
</feature>
<evidence type="ECO:0000313" key="3">
    <source>
        <dbReference type="Proteomes" id="UP000070539"/>
    </source>
</evidence>
<protein>
    <submittedName>
        <fullName evidence="2">Prophage endopeptidase tail</fullName>
    </submittedName>
</protein>
<gene>
    <name evidence="2" type="ORF">CLNEO_13390</name>
</gene>
<sequence>MITIHEKNSTAFDTLGLGALLPSLCSVTEELNGVYELELQHPYDEWGKWEKLENGYILCVSTPRGKQAFRIYNIKPTMESITVNARHIFYDLLDNFIQSCSITAQTPQSTLNSLQSAFNYAMPFTFNTTLTGTGSLAVSSINPISALLGSGEDNDSFVSVFGGEILRDNYNISFLPSIGSDKGVSIRYSKNLIGLEIEEDISEVATKIFPVGKDGLIGSPVNSTHINDYPYPKARKYENTSLTTQAQLTAYAQSLFNSGVDLPTVNIKADFQLLAKTEEYKNFAILEDVQLGDVVTVVNSKMNFSKKAQVISYEWDCLLEKYNFVELGDFVEDITTSITSGEKSLSTALGASTEVKQVLNLISGNITIVNNTLYISMDSADYTQATKLFRWGTGGLQFSSTGINGTWKTIIDSNGNLAT</sequence>
<keyword evidence="3" id="KW-1185">Reference proteome</keyword>
<dbReference type="PATRIC" id="fig|36847.3.peg.1556"/>
<dbReference type="RefSeq" id="WP_066086343.1">
    <property type="nucleotide sequence ID" value="NZ_LRVM01000003.1"/>
</dbReference>
<organism evidence="2 3">
    <name type="scientific">Anaerotignum neopropionicum</name>
    <dbReference type="NCBI Taxonomy" id="36847"/>
    <lineage>
        <taxon>Bacteria</taxon>
        <taxon>Bacillati</taxon>
        <taxon>Bacillota</taxon>
        <taxon>Clostridia</taxon>
        <taxon>Lachnospirales</taxon>
        <taxon>Anaerotignaceae</taxon>
        <taxon>Anaerotignum</taxon>
    </lineage>
</organism>
<reference evidence="2 3" key="1">
    <citation type="submission" date="2016-01" db="EMBL/GenBank/DDBJ databases">
        <title>Genome sequence of Clostridium neopropionicum X4, DSM-3847.</title>
        <authorList>
            <person name="Poehlein A."/>
            <person name="Beck M.H."/>
            <person name="Bengelsdorf F.R."/>
            <person name="Daniel R."/>
            <person name="Duerre P."/>
        </authorList>
    </citation>
    <scope>NUCLEOTIDE SEQUENCE [LARGE SCALE GENOMIC DNA]</scope>
    <source>
        <strain evidence="2 3">DSM-3847</strain>
    </source>
</reference>
<accession>A0A136WFN7</accession>
<dbReference type="STRING" id="36847.CLNEO_13390"/>
<dbReference type="Pfam" id="PF06605">
    <property type="entry name" value="Prophage_tail"/>
    <property type="match status" value="1"/>
</dbReference>
<name>A0A136WFN7_9FIRM</name>
<proteinExistence type="predicted"/>
<dbReference type="NCBIfam" id="TIGR01665">
    <property type="entry name" value="put_anti_recept"/>
    <property type="match status" value="1"/>
</dbReference>
<dbReference type="InterPro" id="IPR010572">
    <property type="entry name" value="Tail_dom"/>
</dbReference>
<comment type="caution">
    <text evidence="2">The sequence shown here is derived from an EMBL/GenBank/DDBJ whole genome shotgun (WGS) entry which is preliminary data.</text>
</comment>
<dbReference type="InterPro" id="IPR007119">
    <property type="entry name" value="Phage_tail_spike_N"/>
</dbReference>
<dbReference type="Proteomes" id="UP000070539">
    <property type="component" value="Unassembled WGS sequence"/>
</dbReference>